<feature type="domain" description="RRM" evidence="4">
    <location>
        <begin position="109"/>
        <end position="186"/>
    </location>
</feature>
<sequence>MSSQRKAFRPHCDPEHKISTNTVKIANVPNHVNRAEVISLFSTLIGDIRGTSEFRDAIGTHVEISFNSKDAAKKALCMSGYTVGGCALVVTPVFKDGDGSSSKVPDHRRNLYVLGLPFDLTKSEFAAVFSRYGKVAHCVILATVDNASRRRGFVVMAAHEDAKRAMMSLTRTQIKGHTIDISWSIVQRSEGFLDGGDRAMVFDAHSTSDEYEGSDTVDCLSDPTESIAPSSPDKSFSLTFTPTSALLVTNLPCILFSSTSDLEPLLFPFGKIKRLEMIALRSPQETNSALVEYGALESATDAKESLQGQSYAKYRINAEYVVFPDASPPQPSIFPAFSDFDDFNVNLARSLPPSHLSSFSAPPSRTQSRNHSKFPPNKRPLQDISNSSDHPPHDFALHSVASYAFKPGLPRANSANARWNEDCAPFYPSRNQYFSSNHMGPNGYKVHDRVMYMPVYH</sequence>
<dbReference type="Proteomes" id="UP000518752">
    <property type="component" value="Unassembled WGS sequence"/>
</dbReference>
<dbReference type="Gene3D" id="3.30.70.330">
    <property type="match status" value="2"/>
</dbReference>
<dbReference type="InterPro" id="IPR050502">
    <property type="entry name" value="Euk_RNA-bind_prot"/>
</dbReference>
<evidence type="ECO:0000313" key="5">
    <source>
        <dbReference type="EMBL" id="KAF5389667.1"/>
    </source>
</evidence>
<dbReference type="PANTHER" id="PTHR48025:SF1">
    <property type="entry name" value="RRM DOMAIN-CONTAINING PROTEIN"/>
    <property type="match status" value="1"/>
</dbReference>
<dbReference type="SUPFAM" id="SSF54928">
    <property type="entry name" value="RNA-binding domain, RBD"/>
    <property type="match status" value="2"/>
</dbReference>
<gene>
    <name evidence="5" type="ORF">D9757_004090</name>
</gene>
<name>A0A8H5HU62_9AGAR</name>
<dbReference type="SMART" id="SM00360">
    <property type="entry name" value="RRM"/>
    <property type="match status" value="3"/>
</dbReference>
<proteinExistence type="predicted"/>
<dbReference type="GO" id="GO:0005634">
    <property type="term" value="C:nucleus"/>
    <property type="evidence" value="ECO:0007669"/>
    <property type="project" value="TreeGrafter"/>
</dbReference>
<feature type="region of interest" description="Disordered" evidence="3">
    <location>
        <begin position="355"/>
        <end position="392"/>
    </location>
</feature>
<evidence type="ECO:0000256" key="1">
    <source>
        <dbReference type="ARBA" id="ARBA00022884"/>
    </source>
</evidence>
<dbReference type="CDD" id="cd00590">
    <property type="entry name" value="RRM_SF"/>
    <property type="match status" value="1"/>
</dbReference>
<feature type="compositionally biased region" description="Polar residues" evidence="3">
    <location>
        <begin position="355"/>
        <end position="369"/>
    </location>
</feature>
<dbReference type="InterPro" id="IPR000504">
    <property type="entry name" value="RRM_dom"/>
</dbReference>
<evidence type="ECO:0000259" key="4">
    <source>
        <dbReference type="PROSITE" id="PS50102"/>
    </source>
</evidence>
<dbReference type="EMBL" id="JAACJN010000021">
    <property type="protein sequence ID" value="KAF5389667.1"/>
    <property type="molecule type" value="Genomic_DNA"/>
</dbReference>
<dbReference type="GO" id="GO:0003729">
    <property type="term" value="F:mRNA binding"/>
    <property type="evidence" value="ECO:0007669"/>
    <property type="project" value="TreeGrafter"/>
</dbReference>
<keyword evidence="1 2" id="KW-0694">RNA-binding</keyword>
<dbReference type="Pfam" id="PF00076">
    <property type="entry name" value="RRM_1"/>
    <property type="match status" value="2"/>
</dbReference>
<reference evidence="5 6" key="1">
    <citation type="journal article" date="2020" name="ISME J.">
        <title>Uncovering the hidden diversity of litter-decomposition mechanisms in mushroom-forming fungi.</title>
        <authorList>
            <person name="Floudas D."/>
            <person name="Bentzer J."/>
            <person name="Ahren D."/>
            <person name="Johansson T."/>
            <person name="Persson P."/>
            <person name="Tunlid A."/>
        </authorList>
    </citation>
    <scope>NUCLEOTIDE SEQUENCE [LARGE SCALE GENOMIC DNA]</scope>
    <source>
        <strain evidence="5 6">CBS 406.79</strain>
    </source>
</reference>
<dbReference type="OrthoDB" id="6159137at2759"/>
<keyword evidence="6" id="KW-1185">Reference proteome</keyword>
<evidence type="ECO:0000256" key="3">
    <source>
        <dbReference type="SAM" id="MobiDB-lite"/>
    </source>
</evidence>
<comment type="caution">
    <text evidence="5">The sequence shown here is derived from an EMBL/GenBank/DDBJ whole genome shotgun (WGS) entry which is preliminary data.</text>
</comment>
<protein>
    <recommendedName>
        <fullName evidence="4">RRM domain-containing protein</fullName>
    </recommendedName>
</protein>
<organism evidence="5 6">
    <name type="scientific">Collybiopsis confluens</name>
    <dbReference type="NCBI Taxonomy" id="2823264"/>
    <lineage>
        <taxon>Eukaryota</taxon>
        <taxon>Fungi</taxon>
        <taxon>Dikarya</taxon>
        <taxon>Basidiomycota</taxon>
        <taxon>Agaricomycotina</taxon>
        <taxon>Agaricomycetes</taxon>
        <taxon>Agaricomycetidae</taxon>
        <taxon>Agaricales</taxon>
        <taxon>Marasmiineae</taxon>
        <taxon>Omphalotaceae</taxon>
        <taxon>Collybiopsis</taxon>
    </lineage>
</organism>
<dbReference type="PROSITE" id="PS50102">
    <property type="entry name" value="RRM"/>
    <property type="match status" value="2"/>
</dbReference>
<feature type="domain" description="RRM" evidence="4">
    <location>
        <begin position="244"/>
        <end position="323"/>
    </location>
</feature>
<dbReference type="InterPro" id="IPR012677">
    <property type="entry name" value="Nucleotide-bd_a/b_plait_sf"/>
</dbReference>
<accession>A0A8H5HU62</accession>
<evidence type="ECO:0000256" key="2">
    <source>
        <dbReference type="PROSITE-ProRule" id="PRU00176"/>
    </source>
</evidence>
<evidence type="ECO:0000313" key="6">
    <source>
        <dbReference type="Proteomes" id="UP000518752"/>
    </source>
</evidence>
<dbReference type="PANTHER" id="PTHR48025">
    <property type="entry name" value="OS02G0815200 PROTEIN"/>
    <property type="match status" value="1"/>
</dbReference>
<dbReference type="AlphaFoldDB" id="A0A8H5HU62"/>
<dbReference type="InterPro" id="IPR035979">
    <property type="entry name" value="RBD_domain_sf"/>
</dbReference>